<protein>
    <submittedName>
        <fullName evidence="1">Outer membrane protein A</fullName>
    </submittedName>
</protein>
<reference evidence="1 2" key="1">
    <citation type="submission" date="2015-08" db="EMBL/GenBank/DDBJ databases">
        <authorList>
            <person name="Babu N.S."/>
            <person name="Beckwith C.J."/>
            <person name="Beseler K.G."/>
            <person name="Brison A."/>
            <person name="Carone J.V."/>
            <person name="Caskin T.P."/>
            <person name="Diamond M."/>
            <person name="Durham M.E."/>
            <person name="Foxe J.M."/>
            <person name="Go M."/>
            <person name="Henderson B.A."/>
            <person name="Jones I.B."/>
            <person name="McGettigan J.A."/>
            <person name="Micheletti S.J."/>
            <person name="Nasrallah M.E."/>
            <person name="Ortiz D."/>
            <person name="Piller C.R."/>
            <person name="Privatt S.R."/>
            <person name="Schneider S.L."/>
            <person name="Sharp S."/>
            <person name="Smith T.C."/>
            <person name="Stanton J.D."/>
            <person name="Ullery H.E."/>
            <person name="Wilson R.J."/>
            <person name="Serrano M.G."/>
            <person name="Buck G."/>
            <person name="Lee V."/>
            <person name="Wang Y."/>
            <person name="Carvalho R."/>
            <person name="Voegtly L."/>
            <person name="Shi R."/>
            <person name="Duckworth R."/>
            <person name="Johnson A."/>
            <person name="Loviza R."/>
            <person name="Walstead R."/>
            <person name="Shah Z."/>
            <person name="Kiflezghi M."/>
            <person name="Wade K."/>
            <person name="Ball S.L."/>
            <person name="Bradley K.W."/>
            <person name="Asai D.J."/>
            <person name="Bowman C.A."/>
            <person name="Russell D.A."/>
            <person name="Pope W.H."/>
            <person name="Jacobs-Sera D."/>
            <person name="Hendrix R.W."/>
            <person name="Hatfull G.F."/>
        </authorList>
    </citation>
    <scope>NUCLEOTIDE SEQUENCE [LARGE SCALE GENOMIC DNA]</scope>
    <source>
        <strain evidence="1 2">DSM 27710</strain>
    </source>
</reference>
<name>A0A0K1PHC6_9BACT</name>
<dbReference type="PROSITE" id="PS51257">
    <property type="entry name" value="PROKAR_LIPOPROTEIN"/>
    <property type="match status" value="1"/>
</dbReference>
<gene>
    <name evidence="1" type="ORF">AKJ08_3330</name>
</gene>
<dbReference type="AlphaFoldDB" id="A0A0K1PHC6"/>
<dbReference type="EMBL" id="CP012332">
    <property type="protein sequence ID" value="AKU92943.1"/>
    <property type="molecule type" value="Genomic_DNA"/>
</dbReference>
<keyword evidence="2" id="KW-1185">Reference proteome</keyword>
<accession>A0A0K1PHC6</accession>
<organism evidence="1 2">
    <name type="scientific">Vulgatibacter incomptus</name>
    <dbReference type="NCBI Taxonomy" id="1391653"/>
    <lineage>
        <taxon>Bacteria</taxon>
        <taxon>Pseudomonadati</taxon>
        <taxon>Myxococcota</taxon>
        <taxon>Myxococcia</taxon>
        <taxon>Myxococcales</taxon>
        <taxon>Cystobacterineae</taxon>
        <taxon>Vulgatibacteraceae</taxon>
        <taxon>Vulgatibacter</taxon>
    </lineage>
</organism>
<dbReference type="KEGG" id="vin:AKJ08_3330"/>
<sequence length="458" mass="47197">MLRMLRRSIFATVTLSLLVAGCGSDKERAEPDVSIVAFKASPDSVSPGDRVTLTWTTENAAELHFFAGAEPLSVLVDDPASGTAEVRVRETTTFRLEAVGANASKAMEQTTVNVEPFDEVVIESFAASASEVGFGGIVTLSWRTSGATSLSLRDSEGRSFSLSGLNPAEGSVEVRPSGYTTYELVATGPGGEANATANVGVVAPAGARLRAESTRITIGESTVLRWEAVRATEVALVEGANRMTVEPVGEKQVTPSATTKYILEANGPGGPEAVTVTVEVAPSIDSFVAIAPGPSRPGTEVELRWSIRGATNATLSNLDGFVYTIPAGDLASGHKIAPAGVGGAFVLVAASGIAETTARASVPMSFEPRVELSIDPPAGVVAGDGTLATVTLSWRIDGASRIQVKAVPGGNVNVAGLSPRQDSIDIDIAGPTTFHVTAFGDTGKTEADISPVVHPPEN</sequence>
<dbReference type="Proteomes" id="UP000055590">
    <property type="component" value="Chromosome"/>
</dbReference>
<evidence type="ECO:0000313" key="2">
    <source>
        <dbReference type="Proteomes" id="UP000055590"/>
    </source>
</evidence>
<proteinExistence type="predicted"/>
<evidence type="ECO:0000313" key="1">
    <source>
        <dbReference type="EMBL" id="AKU92943.1"/>
    </source>
</evidence>